<proteinExistence type="predicted"/>
<dbReference type="PANTHER" id="PTHR47585:SF1">
    <property type="entry name" value="DUF1446 DOMAIN-CONTAINING PROTEIN"/>
    <property type="match status" value="1"/>
</dbReference>
<dbReference type="Proteomes" id="UP000326268">
    <property type="component" value="Unassembled WGS sequence"/>
</dbReference>
<protein>
    <recommendedName>
        <fullName evidence="1">Acyclic terpene utilisation N-terminal domain-containing protein</fullName>
    </recommendedName>
</protein>
<feature type="domain" description="Acyclic terpene utilisation N-terminal" evidence="1">
    <location>
        <begin position="7"/>
        <end position="60"/>
    </location>
</feature>
<organism evidence="2 3">
    <name type="scientific">Aspergillus caelatus</name>
    <dbReference type="NCBI Taxonomy" id="61420"/>
    <lineage>
        <taxon>Eukaryota</taxon>
        <taxon>Fungi</taxon>
        <taxon>Dikarya</taxon>
        <taxon>Ascomycota</taxon>
        <taxon>Pezizomycotina</taxon>
        <taxon>Eurotiomycetes</taxon>
        <taxon>Eurotiomycetidae</taxon>
        <taxon>Eurotiales</taxon>
        <taxon>Aspergillaceae</taxon>
        <taxon>Aspergillus</taxon>
        <taxon>Aspergillus subgen. Circumdati</taxon>
    </lineage>
</organism>
<dbReference type="OrthoDB" id="10265871at2759"/>
<evidence type="ECO:0000259" key="1">
    <source>
        <dbReference type="Pfam" id="PF07287"/>
    </source>
</evidence>
<feature type="domain" description="Acyclic terpene utilisation N-terminal" evidence="1">
    <location>
        <begin position="80"/>
        <end position="279"/>
    </location>
</feature>
<dbReference type="RefSeq" id="XP_031933941.1">
    <property type="nucleotide sequence ID" value="XM_032071404.1"/>
</dbReference>
<sequence>MTGRQEIRIGNCSGAAGDGPGQIYRLATEGPLDAVFADYLAEAKQAEVEAAQKAGTAEQFPHLDIDGQDLSASENRVVSANAWHGWSDMDYDGLAGGLIAGHLTECGPYTTGGNFWGFKSIPNPVRVGYLIVEVYDDGSSVITMHPGSNGAVAVDTVKAQLVYEVQGPNYLNPDVVAHLEDIRIDQDTTNRVRETSVKGGRPPPTTKLAVCGFGGYQAEICTFAVGLDIKEKVELQRKQILDYLDQSLFSTIAIDAYGSVPEDPKSQKETAVMIRHFVHYRWLYRELWGICACTAGRDSGAVLGEALVIVGRHV</sequence>
<dbReference type="AlphaFoldDB" id="A0A5N7AQ51"/>
<dbReference type="EMBL" id="ML737563">
    <property type="protein sequence ID" value="KAE8370860.1"/>
    <property type="molecule type" value="Genomic_DNA"/>
</dbReference>
<dbReference type="PANTHER" id="PTHR47585">
    <property type="match status" value="1"/>
</dbReference>
<evidence type="ECO:0000313" key="2">
    <source>
        <dbReference type="EMBL" id="KAE8370860.1"/>
    </source>
</evidence>
<reference evidence="2 3" key="1">
    <citation type="submission" date="2019-04" db="EMBL/GenBank/DDBJ databases">
        <title>Friends and foes A comparative genomics studyof 23 Aspergillus species from section Flavi.</title>
        <authorList>
            <consortium name="DOE Joint Genome Institute"/>
            <person name="Kjaerbolling I."/>
            <person name="Vesth T."/>
            <person name="Frisvad J.C."/>
            <person name="Nybo J.L."/>
            <person name="Theobald S."/>
            <person name="Kildgaard S."/>
            <person name="Isbrandt T."/>
            <person name="Kuo A."/>
            <person name="Sato A."/>
            <person name="Lyhne E.K."/>
            <person name="Kogle M.E."/>
            <person name="Wiebenga A."/>
            <person name="Kun R.S."/>
            <person name="Lubbers R.J."/>
            <person name="Makela M.R."/>
            <person name="Barry K."/>
            <person name="Chovatia M."/>
            <person name="Clum A."/>
            <person name="Daum C."/>
            <person name="Haridas S."/>
            <person name="He G."/>
            <person name="LaButti K."/>
            <person name="Lipzen A."/>
            <person name="Mondo S."/>
            <person name="Riley R."/>
            <person name="Salamov A."/>
            <person name="Simmons B.A."/>
            <person name="Magnuson J.K."/>
            <person name="Henrissat B."/>
            <person name="Mortensen U.H."/>
            <person name="Larsen T.O."/>
            <person name="Devries R.P."/>
            <person name="Grigoriev I.V."/>
            <person name="Machida M."/>
            <person name="Baker S.E."/>
            <person name="Andersen M.R."/>
        </authorList>
    </citation>
    <scope>NUCLEOTIDE SEQUENCE [LARGE SCALE GENOMIC DNA]</scope>
    <source>
        <strain evidence="2 3">CBS 763.97</strain>
    </source>
</reference>
<evidence type="ECO:0000313" key="3">
    <source>
        <dbReference type="Proteomes" id="UP000326268"/>
    </source>
</evidence>
<name>A0A5N7AQ51_9EURO</name>
<keyword evidence="3" id="KW-1185">Reference proteome</keyword>
<dbReference type="GeneID" id="43655850"/>
<dbReference type="InterPro" id="IPR010839">
    <property type="entry name" value="AtuA_N"/>
</dbReference>
<dbReference type="Pfam" id="PF07287">
    <property type="entry name" value="AtuA"/>
    <property type="match status" value="2"/>
</dbReference>
<accession>A0A5N7AQ51</accession>
<gene>
    <name evidence="2" type="ORF">BDV27DRAFT_151714</name>
</gene>